<protein>
    <submittedName>
        <fullName evidence="1">3891_t:CDS:1</fullName>
    </submittedName>
</protein>
<accession>A0A9N9KC85</accession>
<dbReference type="Proteomes" id="UP000789405">
    <property type="component" value="Unassembled WGS sequence"/>
</dbReference>
<gene>
    <name evidence="1" type="ORF">DERYTH_LOCUS26999</name>
</gene>
<keyword evidence="2" id="KW-1185">Reference proteome</keyword>
<proteinExistence type="predicted"/>
<dbReference type="OrthoDB" id="2351769at2759"/>
<evidence type="ECO:0000313" key="2">
    <source>
        <dbReference type="Proteomes" id="UP000789405"/>
    </source>
</evidence>
<dbReference type="EMBL" id="CAJVPY010059667">
    <property type="protein sequence ID" value="CAG8820682.1"/>
    <property type="molecule type" value="Genomic_DNA"/>
</dbReference>
<evidence type="ECO:0000313" key="1">
    <source>
        <dbReference type="EMBL" id="CAG8820682.1"/>
    </source>
</evidence>
<dbReference type="AlphaFoldDB" id="A0A9N9KC85"/>
<feature type="non-terminal residue" evidence="1">
    <location>
        <position position="1"/>
    </location>
</feature>
<sequence>SFKYGDFVQYFFQNSLEYGQIQLFVIKNNLMKVQIQKIIPYNKIPPSLYSEERTLQAQHEWILVEELSLHIIEPLSLVQKITVWLKDQQYPPFFDLFINEILYSFNGQ</sequence>
<organism evidence="1 2">
    <name type="scientific">Dentiscutata erythropus</name>
    <dbReference type="NCBI Taxonomy" id="1348616"/>
    <lineage>
        <taxon>Eukaryota</taxon>
        <taxon>Fungi</taxon>
        <taxon>Fungi incertae sedis</taxon>
        <taxon>Mucoromycota</taxon>
        <taxon>Glomeromycotina</taxon>
        <taxon>Glomeromycetes</taxon>
        <taxon>Diversisporales</taxon>
        <taxon>Gigasporaceae</taxon>
        <taxon>Dentiscutata</taxon>
    </lineage>
</organism>
<name>A0A9N9KC85_9GLOM</name>
<reference evidence="1" key="1">
    <citation type="submission" date="2021-06" db="EMBL/GenBank/DDBJ databases">
        <authorList>
            <person name="Kallberg Y."/>
            <person name="Tangrot J."/>
            <person name="Rosling A."/>
        </authorList>
    </citation>
    <scope>NUCLEOTIDE SEQUENCE</scope>
    <source>
        <strain evidence="1">MA453B</strain>
    </source>
</reference>
<comment type="caution">
    <text evidence="1">The sequence shown here is derived from an EMBL/GenBank/DDBJ whole genome shotgun (WGS) entry which is preliminary data.</text>
</comment>